<keyword evidence="5" id="KW-0472">Membrane</keyword>
<keyword evidence="6" id="KW-0564">Palmitate</keyword>
<dbReference type="InterPro" id="IPR046953">
    <property type="entry name" value="Spore_GerAC-like_C"/>
</dbReference>
<keyword evidence="11" id="KW-1185">Reference proteome</keyword>
<dbReference type="Pfam" id="PF25198">
    <property type="entry name" value="Spore_GerAC_N"/>
    <property type="match status" value="1"/>
</dbReference>
<dbReference type="Gene3D" id="3.30.300.210">
    <property type="entry name" value="Nutrient germinant receptor protein C, domain 3"/>
    <property type="match status" value="1"/>
</dbReference>
<dbReference type="Pfam" id="PF05504">
    <property type="entry name" value="Spore_GerAC"/>
    <property type="match status" value="1"/>
</dbReference>
<evidence type="ECO:0000259" key="9">
    <source>
        <dbReference type="Pfam" id="PF25198"/>
    </source>
</evidence>
<dbReference type="InterPro" id="IPR008844">
    <property type="entry name" value="Spore_GerAC-like"/>
</dbReference>
<evidence type="ECO:0000256" key="6">
    <source>
        <dbReference type="ARBA" id="ARBA00023139"/>
    </source>
</evidence>
<evidence type="ECO:0000256" key="1">
    <source>
        <dbReference type="ARBA" id="ARBA00004635"/>
    </source>
</evidence>
<dbReference type="EMBL" id="JBHSMJ010000039">
    <property type="protein sequence ID" value="MFC5451632.1"/>
    <property type="molecule type" value="Genomic_DNA"/>
</dbReference>
<keyword evidence="4" id="KW-0732">Signal</keyword>
<feature type="domain" description="Spore germination protein N-terminal" evidence="9">
    <location>
        <begin position="22"/>
        <end position="197"/>
    </location>
</feature>
<feature type="domain" description="Spore germination GerAC-like C-terminal" evidence="8">
    <location>
        <begin position="216"/>
        <end position="371"/>
    </location>
</feature>
<sequence length="377" mass="43277">MRSIGKIAIIWLLVPLLSGCWDIKDIQEINYVTSIGFDLENNQYRAYVQMLDFSSVAKSEASKPTQPMPVWVGVGTGETLIGAFNDLYKTSQMRTAYGQLNTVVIGEGIMKSGMKDVRELLNRYYEFRYTPWVFGTKQRIDELFEITPFFSLSPLMSVLNQPLEVYKQQSLIAPLTLREFISETREPGNSALLPSLSISNHTWRSNKQQQPLLKIDGIFVFQNGNFQKWFGWKSVQGLRWVEPKTNRSPLLIRSEGKPQASVSLEKPKITIIAQSGQEHVAFNMDIKISGYISEVLQPIPEALLELRVAEEVQKEIKDTYEEGLKNGLDLMQLEHTLYQKNNQEWKKWHNRGDFRLTPSSLNIRVDVKLNHAGKIKY</sequence>
<comment type="similarity">
    <text evidence="2">Belongs to the GerABKC lipoprotein family.</text>
</comment>
<comment type="caution">
    <text evidence="10">The sequence shown here is derived from an EMBL/GenBank/DDBJ whole genome shotgun (WGS) entry which is preliminary data.</text>
</comment>
<keyword evidence="3" id="KW-0309">Germination</keyword>
<evidence type="ECO:0000313" key="11">
    <source>
        <dbReference type="Proteomes" id="UP001596044"/>
    </source>
</evidence>
<evidence type="ECO:0000256" key="4">
    <source>
        <dbReference type="ARBA" id="ARBA00022729"/>
    </source>
</evidence>
<dbReference type="PANTHER" id="PTHR35789:SF1">
    <property type="entry name" value="SPORE GERMINATION PROTEIN B3"/>
    <property type="match status" value="1"/>
</dbReference>
<keyword evidence="7" id="KW-0449">Lipoprotein</keyword>
<evidence type="ECO:0000256" key="3">
    <source>
        <dbReference type="ARBA" id="ARBA00022544"/>
    </source>
</evidence>
<comment type="subcellular location">
    <subcellularLocation>
        <location evidence="1">Membrane</location>
        <topology evidence="1">Lipid-anchor</topology>
    </subcellularLocation>
</comment>
<dbReference type="InterPro" id="IPR038501">
    <property type="entry name" value="Spore_GerAC_C_sf"/>
</dbReference>
<name>A0ABW0KEY2_9BACL</name>
<reference evidence="11" key="1">
    <citation type="journal article" date="2019" name="Int. J. Syst. Evol. Microbiol.">
        <title>The Global Catalogue of Microorganisms (GCM) 10K type strain sequencing project: providing services to taxonomists for standard genome sequencing and annotation.</title>
        <authorList>
            <consortium name="The Broad Institute Genomics Platform"/>
            <consortium name="The Broad Institute Genome Sequencing Center for Infectious Disease"/>
            <person name="Wu L."/>
            <person name="Ma J."/>
        </authorList>
    </citation>
    <scope>NUCLEOTIDE SEQUENCE [LARGE SCALE GENOMIC DNA]</scope>
    <source>
        <strain evidence="11">KACC 11904</strain>
    </source>
</reference>
<protein>
    <submittedName>
        <fullName evidence="10">Ger(X)C family spore germination protein</fullName>
    </submittedName>
</protein>
<dbReference type="Proteomes" id="UP001596044">
    <property type="component" value="Unassembled WGS sequence"/>
</dbReference>
<evidence type="ECO:0000256" key="5">
    <source>
        <dbReference type="ARBA" id="ARBA00023136"/>
    </source>
</evidence>
<organism evidence="10 11">
    <name type="scientific">Paenibacillus aestuarii</name>
    <dbReference type="NCBI Taxonomy" id="516965"/>
    <lineage>
        <taxon>Bacteria</taxon>
        <taxon>Bacillati</taxon>
        <taxon>Bacillota</taxon>
        <taxon>Bacilli</taxon>
        <taxon>Bacillales</taxon>
        <taxon>Paenibacillaceae</taxon>
        <taxon>Paenibacillus</taxon>
    </lineage>
</organism>
<dbReference type="InterPro" id="IPR057336">
    <property type="entry name" value="GerAC_N"/>
</dbReference>
<dbReference type="RefSeq" id="WP_270881109.1">
    <property type="nucleotide sequence ID" value="NZ_JAQFVF010000045.1"/>
</dbReference>
<dbReference type="NCBIfam" id="TIGR02887">
    <property type="entry name" value="spore_ger_x_C"/>
    <property type="match status" value="1"/>
</dbReference>
<dbReference type="PROSITE" id="PS51257">
    <property type="entry name" value="PROKAR_LIPOPROTEIN"/>
    <property type="match status" value="1"/>
</dbReference>
<dbReference type="PANTHER" id="PTHR35789">
    <property type="entry name" value="SPORE GERMINATION PROTEIN B3"/>
    <property type="match status" value="1"/>
</dbReference>
<evidence type="ECO:0000259" key="8">
    <source>
        <dbReference type="Pfam" id="PF05504"/>
    </source>
</evidence>
<gene>
    <name evidence="10" type="ORF">ACFPOG_25865</name>
</gene>
<accession>A0ABW0KEY2</accession>
<proteinExistence type="inferred from homology"/>
<evidence type="ECO:0000256" key="7">
    <source>
        <dbReference type="ARBA" id="ARBA00023288"/>
    </source>
</evidence>
<evidence type="ECO:0000313" key="10">
    <source>
        <dbReference type="EMBL" id="MFC5451632.1"/>
    </source>
</evidence>
<evidence type="ECO:0000256" key="2">
    <source>
        <dbReference type="ARBA" id="ARBA00007886"/>
    </source>
</evidence>